<accession>H2AS68</accession>
<dbReference type="GO" id="GO:0043565">
    <property type="term" value="F:sequence-specific DNA binding"/>
    <property type="evidence" value="ECO:0007669"/>
    <property type="project" value="EnsemblFungi"/>
</dbReference>
<comment type="subunit">
    <text evidence="8">Homotrimer. Homotrimerization increases the affinity of HSF1 to DNA.</text>
</comment>
<dbReference type="KEGG" id="kaf:KAFR_0C02250"/>
<comment type="function">
    <text evidence="7">DNA-binding transcription factor that specifically binds heat shock promoter elements (HSE) and activates transcription.</text>
</comment>
<dbReference type="PROSITE" id="PS00434">
    <property type="entry name" value="HSF_DOMAIN"/>
    <property type="match status" value="1"/>
</dbReference>
<feature type="compositionally biased region" description="Low complexity" evidence="12">
    <location>
        <begin position="412"/>
        <end position="424"/>
    </location>
</feature>
<dbReference type="FunFam" id="1.10.10.10:FF:000027">
    <property type="entry name" value="Heat shock transcription factor 1"/>
    <property type="match status" value="1"/>
</dbReference>
<dbReference type="GO" id="GO:0032993">
    <property type="term" value="C:protein-DNA complex"/>
    <property type="evidence" value="ECO:0007669"/>
    <property type="project" value="EnsemblFungi"/>
</dbReference>
<feature type="compositionally biased region" description="Low complexity" evidence="12">
    <location>
        <begin position="388"/>
        <end position="399"/>
    </location>
</feature>
<dbReference type="InParanoid" id="H2AS68"/>
<evidence type="ECO:0000256" key="12">
    <source>
        <dbReference type="SAM" id="MobiDB-lite"/>
    </source>
</evidence>
<evidence type="ECO:0000256" key="2">
    <source>
        <dbReference type="ARBA" id="ARBA00006403"/>
    </source>
</evidence>
<dbReference type="SUPFAM" id="SSF46785">
    <property type="entry name" value="Winged helix' DNA-binding domain"/>
    <property type="match status" value="1"/>
</dbReference>
<name>H2AS68_KAZAF</name>
<dbReference type="GeneID" id="13885137"/>
<evidence type="ECO:0000313" key="15">
    <source>
        <dbReference type="Proteomes" id="UP000005220"/>
    </source>
</evidence>
<evidence type="ECO:0000256" key="11">
    <source>
        <dbReference type="RuleBase" id="RU004020"/>
    </source>
</evidence>
<dbReference type="Pfam" id="PF00447">
    <property type="entry name" value="HSF_DNA-bind"/>
    <property type="match status" value="1"/>
</dbReference>
<feature type="region of interest" description="Disordered" evidence="12">
    <location>
        <begin position="411"/>
        <end position="473"/>
    </location>
</feature>
<dbReference type="GO" id="GO:1904262">
    <property type="term" value="P:negative regulation of TORC1 signaling"/>
    <property type="evidence" value="ECO:0007669"/>
    <property type="project" value="EnsemblFungi"/>
</dbReference>
<sequence>MNNGKQDTNSNELSLLNDEEIDQILHQNNIFPDEIILPPNDTPTTTTESIQRQKDTDEINDIINPSIIDIPRDVQDRSLTLARDASNIYHPATTDLIRRPTTPLQNSFQRPLPADQLYSSRILEQNSNYEMSNLTSSTQQRRYHPHKSRPAFVNKLWSMLNDNSNLDLIQWSNDGKSFVVTNREQFVHEILPKYFKHSNFASFVRQLNMYGWHKVQDVKSGSIQNSSDEKWQFENEYFQRDREDLLEKIVRQKSNSNNTTSKEKIMNTKPILHLMNEPSTGLDNTIDINGGSTTTDHVSKVLNELEAIKYNQLAISKDLLRINKDNELLWKENMMARERYRSQQQTLEKIFRFLASIMPQKMIMDGVMNNSDNTNSSIDLNSLRNKGNSDNNNSESMNTNINEKNLFDELVNNEGNNNNSNNNNYDTLNRASSPLRPQPRYLLKNRSNKGQSMTTTPTSAATSSSPNKILELNDDDNMHPIVEEYDTNENETNRGNASDDSLEFLNNLQSNISEQDNRIQHLEDIIIQEFSPKNNVMHANASNNNGNSNTADFSLHDYFNSDAIPNSPIGESDEGSKYKRYIEEISDDESRHLHDDATTTTTSTANIKKPRRS</sequence>
<feature type="region of interest" description="Disordered" evidence="12">
    <location>
        <begin position="33"/>
        <end position="52"/>
    </location>
</feature>
<dbReference type="PANTHER" id="PTHR10015">
    <property type="entry name" value="HEAT SHOCK TRANSCRIPTION FACTOR"/>
    <property type="match status" value="1"/>
</dbReference>
<dbReference type="EMBL" id="HE650823">
    <property type="protein sequence ID" value="CCF57218.1"/>
    <property type="molecule type" value="Genomic_DNA"/>
</dbReference>
<dbReference type="GO" id="GO:0043555">
    <property type="term" value="P:regulation of translation in response to stress"/>
    <property type="evidence" value="ECO:0007669"/>
    <property type="project" value="EnsemblFungi"/>
</dbReference>
<proteinExistence type="inferred from homology"/>
<dbReference type="InterPro" id="IPR000232">
    <property type="entry name" value="HSF_DNA-bd"/>
</dbReference>
<dbReference type="InterPro" id="IPR036390">
    <property type="entry name" value="WH_DNA-bd_sf"/>
</dbReference>
<evidence type="ECO:0000256" key="9">
    <source>
        <dbReference type="ARBA" id="ARBA00068818"/>
    </source>
</evidence>
<keyword evidence="5" id="KW-0804">Transcription</keyword>
<evidence type="ECO:0000256" key="10">
    <source>
        <dbReference type="ARBA" id="ARBA00084017"/>
    </source>
</evidence>
<evidence type="ECO:0000256" key="3">
    <source>
        <dbReference type="ARBA" id="ARBA00023015"/>
    </source>
</evidence>
<dbReference type="SMART" id="SM00415">
    <property type="entry name" value="HSF"/>
    <property type="match status" value="1"/>
</dbReference>
<evidence type="ECO:0000256" key="4">
    <source>
        <dbReference type="ARBA" id="ARBA00023125"/>
    </source>
</evidence>
<dbReference type="InterPro" id="IPR036388">
    <property type="entry name" value="WH-like_DNA-bd_sf"/>
</dbReference>
<dbReference type="GO" id="GO:0045944">
    <property type="term" value="P:positive regulation of transcription by RNA polymerase II"/>
    <property type="evidence" value="ECO:0007669"/>
    <property type="project" value="EnsemblFungi"/>
</dbReference>
<gene>
    <name evidence="14" type="primary">KAFR0C02250</name>
    <name evidence="14" type="ORF">KAFR_0C02250</name>
</gene>
<feature type="region of interest" description="Disordered" evidence="12">
    <location>
        <begin position="375"/>
        <end position="399"/>
    </location>
</feature>
<feature type="compositionally biased region" description="Low complexity" evidence="12">
    <location>
        <begin position="452"/>
        <end position="466"/>
    </location>
</feature>
<dbReference type="STRING" id="1071382.H2AS68"/>
<dbReference type="GO" id="GO:0005634">
    <property type="term" value="C:nucleus"/>
    <property type="evidence" value="ECO:0007669"/>
    <property type="project" value="UniProtKB-SubCell"/>
</dbReference>
<dbReference type="HOGENOM" id="CLU_017670_1_0_1"/>
<dbReference type="PANTHER" id="PTHR10015:SF427">
    <property type="entry name" value="HEAT SHOCK FACTOR PROTEIN"/>
    <property type="match status" value="1"/>
</dbReference>
<dbReference type="eggNOG" id="KOG0627">
    <property type="taxonomic scope" value="Eukaryota"/>
</dbReference>
<dbReference type="GO" id="GO:0034605">
    <property type="term" value="P:cellular response to heat"/>
    <property type="evidence" value="ECO:0007669"/>
    <property type="project" value="EnsemblFungi"/>
</dbReference>
<feature type="compositionally biased region" description="Polar residues" evidence="12">
    <location>
        <begin position="375"/>
        <end position="386"/>
    </location>
</feature>
<reference evidence="14 15" key="1">
    <citation type="journal article" date="2011" name="Proc. Natl. Acad. Sci. U.S.A.">
        <title>Evolutionary erosion of yeast sex chromosomes by mating-type switching accidents.</title>
        <authorList>
            <person name="Gordon J.L."/>
            <person name="Armisen D."/>
            <person name="Proux-Wera E."/>
            <person name="Oheigeartaigh S.S."/>
            <person name="Byrne K.P."/>
            <person name="Wolfe K.H."/>
        </authorList>
    </citation>
    <scope>NUCLEOTIDE SEQUENCE [LARGE SCALE GENOMIC DNA]</scope>
    <source>
        <strain evidence="15">ATCC 22294 / BCRC 22015 / CBS 2517 / CECT 1963 / NBRC 1671 / NRRL Y-8276</strain>
    </source>
</reference>
<dbReference type="Proteomes" id="UP000005220">
    <property type="component" value="Chromosome 3"/>
</dbReference>
<evidence type="ECO:0000256" key="8">
    <source>
        <dbReference type="ARBA" id="ARBA00062447"/>
    </source>
</evidence>
<feature type="domain" description="HSF-type DNA-binding" evidence="13">
    <location>
        <begin position="191"/>
        <end position="215"/>
    </location>
</feature>
<dbReference type="GO" id="GO:0070202">
    <property type="term" value="P:regulation of establishment of protein localization to chromosome"/>
    <property type="evidence" value="ECO:0007669"/>
    <property type="project" value="EnsemblFungi"/>
</dbReference>
<evidence type="ECO:0000256" key="6">
    <source>
        <dbReference type="ARBA" id="ARBA00023242"/>
    </source>
</evidence>
<dbReference type="FunCoup" id="H2AS68">
    <property type="interactions" value="1571"/>
</dbReference>
<evidence type="ECO:0000256" key="7">
    <source>
        <dbReference type="ARBA" id="ARBA00059868"/>
    </source>
</evidence>
<dbReference type="AlphaFoldDB" id="H2AS68"/>
<dbReference type="GO" id="GO:0003700">
    <property type="term" value="F:DNA-binding transcription factor activity"/>
    <property type="evidence" value="ECO:0007669"/>
    <property type="project" value="EnsemblFungi"/>
</dbReference>
<keyword evidence="15" id="KW-1185">Reference proteome</keyword>
<dbReference type="Gene3D" id="1.10.10.10">
    <property type="entry name" value="Winged helix-like DNA-binding domain superfamily/Winged helix DNA-binding domain"/>
    <property type="match status" value="1"/>
</dbReference>
<evidence type="ECO:0000259" key="13">
    <source>
        <dbReference type="PROSITE" id="PS00434"/>
    </source>
</evidence>
<evidence type="ECO:0000313" key="14">
    <source>
        <dbReference type="EMBL" id="CCF57218.1"/>
    </source>
</evidence>
<comment type="similarity">
    <text evidence="2 11">Belongs to the HSF family.</text>
</comment>
<keyword evidence="6" id="KW-0539">Nucleus</keyword>
<feature type="compositionally biased region" description="Basic and acidic residues" evidence="12">
    <location>
        <begin position="574"/>
        <end position="597"/>
    </location>
</feature>
<dbReference type="RefSeq" id="XP_003956353.1">
    <property type="nucleotide sequence ID" value="XM_003956304.1"/>
</dbReference>
<keyword evidence="3" id="KW-0805">Transcription regulation</keyword>
<evidence type="ECO:0000256" key="5">
    <source>
        <dbReference type="ARBA" id="ARBA00023163"/>
    </source>
</evidence>
<comment type="subcellular location">
    <subcellularLocation>
        <location evidence="1">Nucleus</location>
    </subcellularLocation>
</comment>
<protein>
    <recommendedName>
        <fullName evidence="9">Heat shock transcription factor</fullName>
    </recommendedName>
    <alternativeName>
        <fullName evidence="10">Heat shock factor protein</fullName>
    </alternativeName>
</protein>
<evidence type="ECO:0000256" key="1">
    <source>
        <dbReference type="ARBA" id="ARBA00004123"/>
    </source>
</evidence>
<dbReference type="OrthoDB" id="60033at2759"/>
<feature type="region of interest" description="Disordered" evidence="12">
    <location>
        <begin position="564"/>
        <end position="613"/>
    </location>
</feature>
<dbReference type="PRINTS" id="PR00056">
    <property type="entry name" value="HSFDOMAIN"/>
</dbReference>
<organism evidence="14 15">
    <name type="scientific">Kazachstania africana (strain ATCC 22294 / BCRC 22015 / CBS 2517 / CECT 1963 / NBRC 1671 / NRRL Y-8276)</name>
    <name type="common">Yeast</name>
    <name type="synonym">Kluyveromyces africanus</name>
    <dbReference type="NCBI Taxonomy" id="1071382"/>
    <lineage>
        <taxon>Eukaryota</taxon>
        <taxon>Fungi</taxon>
        <taxon>Dikarya</taxon>
        <taxon>Ascomycota</taxon>
        <taxon>Saccharomycotina</taxon>
        <taxon>Saccharomycetes</taxon>
        <taxon>Saccharomycetales</taxon>
        <taxon>Saccharomycetaceae</taxon>
        <taxon>Kazachstania</taxon>
    </lineage>
</organism>
<keyword evidence="4" id="KW-0238">DNA-binding</keyword>